<gene>
    <name evidence="8" type="ORF">E6C27_scaffold977G00120</name>
</gene>
<dbReference type="EMBL" id="SSTE01002667">
    <property type="protein sequence ID" value="KAA0063438.1"/>
    <property type="molecule type" value="Genomic_DNA"/>
</dbReference>
<evidence type="ECO:0000256" key="6">
    <source>
        <dbReference type="ARBA" id="ARBA00022918"/>
    </source>
</evidence>
<accession>A0A5A7V778</accession>
<dbReference type="Proteomes" id="UP000321393">
    <property type="component" value="Unassembled WGS sequence"/>
</dbReference>
<dbReference type="Pfam" id="PF17917">
    <property type="entry name" value="RT_RNaseH"/>
    <property type="match status" value="1"/>
</dbReference>
<dbReference type="InterPro" id="IPR043502">
    <property type="entry name" value="DNA/RNA_pol_sf"/>
</dbReference>
<comment type="caution">
    <text evidence="8">The sequence shown here is derived from an EMBL/GenBank/DDBJ whole genome shotgun (WGS) entry which is preliminary data.</text>
</comment>
<dbReference type="PANTHER" id="PTHR34072:SF59">
    <property type="entry name" value="CCHC-TYPE INTEGRASE"/>
    <property type="match status" value="1"/>
</dbReference>
<dbReference type="GO" id="GO:0016787">
    <property type="term" value="F:hydrolase activity"/>
    <property type="evidence" value="ECO:0007669"/>
    <property type="project" value="UniProtKB-KW"/>
</dbReference>
<dbReference type="InterPro" id="IPR041373">
    <property type="entry name" value="RT_RNaseH"/>
</dbReference>
<keyword evidence="1" id="KW-0808">Transferase</keyword>
<keyword evidence="5" id="KW-0378">Hydrolase</keyword>
<evidence type="ECO:0000256" key="3">
    <source>
        <dbReference type="ARBA" id="ARBA00022722"/>
    </source>
</evidence>
<reference evidence="8 9" key="1">
    <citation type="submission" date="2019-08" db="EMBL/GenBank/DDBJ databases">
        <title>Draft genome sequences of two oriental melons (Cucumis melo L. var makuwa).</title>
        <authorList>
            <person name="Kwon S.-Y."/>
        </authorList>
    </citation>
    <scope>NUCLEOTIDE SEQUENCE [LARGE SCALE GENOMIC DNA]</scope>
    <source>
        <strain evidence="9">cv. SW 3</strain>
        <tissue evidence="8">Leaf</tissue>
    </source>
</reference>
<keyword evidence="6" id="KW-0695">RNA-directed DNA polymerase</keyword>
<protein>
    <submittedName>
        <fullName evidence="8">CCHC-type integrase</fullName>
    </submittedName>
</protein>
<name>A0A5A7V778_CUCMM</name>
<keyword evidence="4" id="KW-0255">Endonuclease</keyword>
<evidence type="ECO:0000256" key="2">
    <source>
        <dbReference type="ARBA" id="ARBA00022695"/>
    </source>
</evidence>
<dbReference type="GO" id="GO:0004519">
    <property type="term" value="F:endonuclease activity"/>
    <property type="evidence" value="ECO:0007669"/>
    <property type="project" value="UniProtKB-KW"/>
</dbReference>
<evidence type="ECO:0000256" key="4">
    <source>
        <dbReference type="ARBA" id="ARBA00022759"/>
    </source>
</evidence>
<keyword evidence="3" id="KW-0540">Nuclease</keyword>
<dbReference type="Gene3D" id="3.10.20.370">
    <property type="match status" value="1"/>
</dbReference>
<dbReference type="GO" id="GO:0003964">
    <property type="term" value="F:RNA-directed DNA polymerase activity"/>
    <property type="evidence" value="ECO:0007669"/>
    <property type="project" value="UniProtKB-KW"/>
</dbReference>
<keyword evidence="2" id="KW-0548">Nucleotidyltransferase</keyword>
<dbReference type="AlphaFoldDB" id="A0A5A7V778"/>
<dbReference type="PANTHER" id="PTHR34072">
    <property type="entry name" value="ENZYMATIC POLYPROTEIN-RELATED"/>
    <property type="match status" value="1"/>
</dbReference>
<dbReference type="SUPFAM" id="SSF56672">
    <property type="entry name" value="DNA/RNA polymerases"/>
    <property type="match status" value="1"/>
</dbReference>
<sequence length="124" mass="14162">MSRKEFEIYYNASRQGFGSVLMQEGKMIAYASRQLKKHGCNYPTHVFELAAIVLALRIWRHYLFGERCHIFIDHKNHLGKANDVANVLSKKSKHAKSSLYGIRVALLGELRSSTAVLAVERKNK</sequence>
<organism evidence="8 9">
    <name type="scientific">Cucumis melo var. makuwa</name>
    <name type="common">Oriental melon</name>
    <dbReference type="NCBI Taxonomy" id="1194695"/>
    <lineage>
        <taxon>Eukaryota</taxon>
        <taxon>Viridiplantae</taxon>
        <taxon>Streptophyta</taxon>
        <taxon>Embryophyta</taxon>
        <taxon>Tracheophyta</taxon>
        <taxon>Spermatophyta</taxon>
        <taxon>Magnoliopsida</taxon>
        <taxon>eudicotyledons</taxon>
        <taxon>Gunneridae</taxon>
        <taxon>Pentapetalae</taxon>
        <taxon>rosids</taxon>
        <taxon>fabids</taxon>
        <taxon>Cucurbitales</taxon>
        <taxon>Cucurbitaceae</taxon>
        <taxon>Benincaseae</taxon>
        <taxon>Cucumis</taxon>
    </lineage>
</organism>
<evidence type="ECO:0000256" key="5">
    <source>
        <dbReference type="ARBA" id="ARBA00022801"/>
    </source>
</evidence>
<proteinExistence type="predicted"/>
<feature type="domain" description="Reverse transcriptase RNase H-like" evidence="7">
    <location>
        <begin position="3"/>
        <end position="77"/>
    </location>
</feature>
<dbReference type="OrthoDB" id="111931at2759"/>
<evidence type="ECO:0000313" key="9">
    <source>
        <dbReference type="Proteomes" id="UP000321393"/>
    </source>
</evidence>
<evidence type="ECO:0000256" key="1">
    <source>
        <dbReference type="ARBA" id="ARBA00022679"/>
    </source>
</evidence>
<evidence type="ECO:0000259" key="7">
    <source>
        <dbReference type="Pfam" id="PF17917"/>
    </source>
</evidence>
<evidence type="ECO:0000313" key="8">
    <source>
        <dbReference type="EMBL" id="KAA0063438.1"/>
    </source>
</evidence>